<comment type="caution">
    <text evidence="1">The sequence shown here is derived from an EMBL/GenBank/DDBJ whole genome shotgun (WGS) entry which is preliminary data.</text>
</comment>
<dbReference type="Proteomes" id="UP000053573">
    <property type="component" value="Unassembled WGS sequence"/>
</dbReference>
<reference evidence="2" key="1">
    <citation type="journal article" date="2015" name="PLoS Genet.">
        <title>The dynamic genome and transcriptome of the human fungal pathogen Blastomyces and close relative Emmonsia.</title>
        <authorList>
            <person name="Munoz J.F."/>
            <person name="Gauthier G.M."/>
            <person name="Desjardins C.A."/>
            <person name="Gallo J.E."/>
            <person name="Holder J."/>
            <person name="Sullivan T.D."/>
            <person name="Marty A.J."/>
            <person name="Carmen J.C."/>
            <person name="Chen Z."/>
            <person name="Ding L."/>
            <person name="Gujja S."/>
            <person name="Magrini V."/>
            <person name="Misas E."/>
            <person name="Mitreva M."/>
            <person name="Priest M."/>
            <person name="Saif S."/>
            <person name="Whiston E.A."/>
            <person name="Young S."/>
            <person name="Zeng Q."/>
            <person name="Goldman W.E."/>
            <person name="Mardis E.R."/>
            <person name="Taylor J.W."/>
            <person name="McEwen J.G."/>
            <person name="Clay O.K."/>
            <person name="Klein B.S."/>
            <person name="Cuomo C.A."/>
        </authorList>
    </citation>
    <scope>NUCLEOTIDE SEQUENCE [LARGE SCALE GENOMIC DNA]</scope>
    <source>
        <strain evidence="2">UAMH 139</strain>
    </source>
</reference>
<organism evidence="1 2">
    <name type="scientific">Blastomyces silverae</name>
    <dbReference type="NCBI Taxonomy" id="2060906"/>
    <lineage>
        <taxon>Eukaryota</taxon>
        <taxon>Fungi</taxon>
        <taxon>Dikarya</taxon>
        <taxon>Ascomycota</taxon>
        <taxon>Pezizomycotina</taxon>
        <taxon>Eurotiomycetes</taxon>
        <taxon>Eurotiomycetidae</taxon>
        <taxon>Onygenales</taxon>
        <taxon>Ajellomycetaceae</taxon>
        <taxon>Blastomyces</taxon>
    </lineage>
</organism>
<dbReference type="EMBL" id="LDEV01000279">
    <property type="protein sequence ID" value="KLJ13535.1"/>
    <property type="molecule type" value="Genomic_DNA"/>
</dbReference>
<protein>
    <submittedName>
        <fullName evidence="1">Uncharacterized protein</fullName>
    </submittedName>
</protein>
<evidence type="ECO:0000313" key="1">
    <source>
        <dbReference type="EMBL" id="KLJ13535.1"/>
    </source>
</evidence>
<keyword evidence="2" id="KW-1185">Reference proteome</keyword>
<dbReference type="AlphaFoldDB" id="A0A0H1BQC7"/>
<sequence length="182" mass="21142">MSRYGQCDLEIHVHPYRISNRQRADDAFCDRPHWSNKDYFLASPSLKEGPTGNLSVVGQQTGKCHEFQFQKYPIHEKKEETQDRMASDFKCSELPLDNRPFCVDRKVFMQSNALDHDHLQHAPSHGCQLHSIAGFRALLTGTSTSSINRIFNSASFDRDLSRHFFKCPLRLEFRRYEMNSNS</sequence>
<gene>
    <name evidence="1" type="ORF">EMPG_11529</name>
</gene>
<evidence type="ECO:0000313" key="2">
    <source>
        <dbReference type="Proteomes" id="UP000053573"/>
    </source>
</evidence>
<accession>A0A0H1BQC7</accession>
<name>A0A0H1BQC7_9EURO</name>
<proteinExistence type="predicted"/>